<dbReference type="AlphaFoldDB" id="A0A2K9HEY3"/>
<keyword evidence="6" id="KW-1185">Reference proteome</keyword>
<evidence type="ECO:0000256" key="3">
    <source>
        <dbReference type="ARBA" id="ARBA00023163"/>
    </source>
</evidence>
<dbReference type="PRINTS" id="PR00032">
    <property type="entry name" value="HTHARAC"/>
</dbReference>
<keyword evidence="3" id="KW-0804">Transcription</keyword>
<dbReference type="PROSITE" id="PS00041">
    <property type="entry name" value="HTH_ARAC_FAMILY_1"/>
    <property type="match status" value="1"/>
</dbReference>
<dbReference type="Proteomes" id="UP000234653">
    <property type="component" value="Chromosome"/>
</dbReference>
<feature type="domain" description="HTH araC/xylS-type" evidence="4">
    <location>
        <begin position="269"/>
        <end position="367"/>
    </location>
</feature>
<accession>A0A2K9HEY3</accession>
<evidence type="ECO:0000256" key="2">
    <source>
        <dbReference type="ARBA" id="ARBA00023125"/>
    </source>
</evidence>
<dbReference type="Gene3D" id="1.10.10.60">
    <property type="entry name" value="Homeodomain-like"/>
    <property type="match status" value="2"/>
</dbReference>
<dbReference type="Pfam" id="PF12833">
    <property type="entry name" value="HTH_18"/>
    <property type="match status" value="1"/>
</dbReference>
<evidence type="ECO:0000256" key="1">
    <source>
        <dbReference type="ARBA" id="ARBA00023015"/>
    </source>
</evidence>
<gene>
    <name evidence="5" type="ORF">LA20249_02410</name>
</gene>
<dbReference type="GO" id="GO:0043565">
    <property type="term" value="F:sequence-specific DNA binding"/>
    <property type="evidence" value="ECO:0007669"/>
    <property type="project" value="InterPro"/>
</dbReference>
<organism evidence="5 6">
    <name type="scientific">Companilactobacillus alimentarius DSM 20249</name>
    <dbReference type="NCBI Taxonomy" id="1423720"/>
    <lineage>
        <taxon>Bacteria</taxon>
        <taxon>Bacillati</taxon>
        <taxon>Bacillota</taxon>
        <taxon>Bacilli</taxon>
        <taxon>Lactobacillales</taxon>
        <taxon>Lactobacillaceae</taxon>
        <taxon>Companilactobacillus</taxon>
    </lineage>
</organism>
<dbReference type="InterPro" id="IPR018062">
    <property type="entry name" value="HTH_AraC-typ_CS"/>
</dbReference>
<dbReference type="PANTHER" id="PTHR43280">
    <property type="entry name" value="ARAC-FAMILY TRANSCRIPTIONAL REGULATOR"/>
    <property type="match status" value="1"/>
</dbReference>
<keyword evidence="1" id="KW-0805">Transcription regulation</keyword>
<evidence type="ECO:0000313" key="6">
    <source>
        <dbReference type="Proteomes" id="UP000234653"/>
    </source>
</evidence>
<dbReference type="InterPro" id="IPR020449">
    <property type="entry name" value="Tscrpt_reg_AraC-type_HTH"/>
</dbReference>
<proteinExistence type="predicted"/>
<reference evidence="5 6" key="1">
    <citation type="submission" date="2016-12" db="EMBL/GenBank/DDBJ databases">
        <title>The whole genome sequencing and assembly of Lactobacillus alimentarius DSM 20249T strain.</title>
        <authorList>
            <person name="Lee Y.-J."/>
            <person name="Yi H."/>
            <person name="Bahn Y.-S."/>
            <person name="Kim J.F."/>
            <person name="Lee D.-W."/>
        </authorList>
    </citation>
    <scope>NUCLEOTIDE SEQUENCE [LARGE SCALE GENOMIC DNA]</scope>
    <source>
        <strain evidence="5 6">DSM 20249</strain>
    </source>
</reference>
<dbReference type="SMART" id="SM00342">
    <property type="entry name" value="HTH_ARAC"/>
    <property type="match status" value="1"/>
</dbReference>
<evidence type="ECO:0000259" key="4">
    <source>
        <dbReference type="PROSITE" id="PS01124"/>
    </source>
</evidence>
<dbReference type="InterPro" id="IPR009057">
    <property type="entry name" value="Homeodomain-like_sf"/>
</dbReference>
<dbReference type="EMBL" id="CP018867">
    <property type="protein sequence ID" value="AUI71119.1"/>
    <property type="molecule type" value="Genomic_DNA"/>
</dbReference>
<dbReference type="PROSITE" id="PS01124">
    <property type="entry name" value="HTH_ARAC_FAMILY_2"/>
    <property type="match status" value="1"/>
</dbReference>
<dbReference type="RefSeq" id="WP_057739453.1">
    <property type="nucleotide sequence ID" value="NZ_AZDQ01000043.1"/>
</dbReference>
<keyword evidence="2" id="KW-0238">DNA-binding</keyword>
<evidence type="ECO:0000313" key="5">
    <source>
        <dbReference type="EMBL" id="AUI71119.1"/>
    </source>
</evidence>
<dbReference type="SUPFAM" id="SSF46689">
    <property type="entry name" value="Homeodomain-like"/>
    <property type="match status" value="2"/>
</dbReference>
<name>A0A2K9HEY3_9LACO</name>
<dbReference type="GO" id="GO:0003700">
    <property type="term" value="F:DNA-binding transcription factor activity"/>
    <property type="evidence" value="ECO:0007669"/>
    <property type="project" value="InterPro"/>
</dbReference>
<dbReference type="PANTHER" id="PTHR43280:SF28">
    <property type="entry name" value="HTH-TYPE TRANSCRIPTIONAL ACTIVATOR RHAS"/>
    <property type="match status" value="1"/>
</dbReference>
<dbReference type="STRING" id="1423720.FC67_GL001758"/>
<dbReference type="KEGG" id="lali:LA20249_02410"/>
<dbReference type="InterPro" id="IPR018060">
    <property type="entry name" value="HTH_AraC"/>
</dbReference>
<dbReference type="OrthoDB" id="247151at2"/>
<protein>
    <submittedName>
        <fullName evidence="5">AraC family transcriptional regulator</fullName>
    </submittedName>
</protein>
<sequence length="370" mass="42176">MKITDVAKSFFEATNLSTFVFNSQDQAIATFKMPIAPQLPTKLANKLLMNISQKISIHMFLRIGSIATFQIDHHKVVVWATSNMISGNGKYDDKVPLIDFHTFEAQLTLFYLSLTQSTPKFTESQLSLSDFDIIDRPNQEFESFNIHKPSHNGYLAEQQMLLGVEHGNLKEFNNNYVQFMDKGNFGILATSDLRSKKNITVAATTLFTRAAIRGGMYAENAYDLSDECIKKTELKQNITNIYEYTRTIGERFVKNVAQIKRKNIPFLIYRTQEYIYDNLATVKNIDEIAQEMGCSKSYLIHLFKRTTGVSIIEFLTSQRILSAKQLLLFTQLSVYEIANTLGYNGTSQFSRTFKNATGISPSQFKKNQNL</sequence>